<protein>
    <submittedName>
        <fullName evidence="2">MORN repeat-containing protein</fullName>
    </submittedName>
</protein>
<organism evidence="1 2">
    <name type="scientific">Panagrolaimus sp. JU765</name>
    <dbReference type="NCBI Taxonomy" id="591449"/>
    <lineage>
        <taxon>Eukaryota</taxon>
        <taxon>Metazoa</taxon>
        <taxon>Ecdysozoa</taxon>
        <taxon>Nematoda</taxon>
        <taxon>Chromadorea</taxon>
        <taxon>Rhabditida</taxon>
        <taxon>Tylenchina</taxon>
        <taxon>Panagrolaimomorpha</taxon>
        <taxon>Panagrolaimoidea</taxon>
        <taxon>Panagrolaimidae</taxon>
        <taxon>Panagrolaimus</taxon>
    </lineage>
</organism>
<sequence>MRTENLPQNFWKHFDRTLERNEGYAKQTYAAHKDLSQFGIENINRPGRLIIWTSHESAESTSHIKVKDAGSNLNSSSPWRRFIGTNFTSIVIFSDSFALIQSGSQVFLESPLVWMNCLTGQDSVENGIESTMTESEKELTVQVLSPEYEFHIEFPAVEMKNDMLNAFSASFRLHRERTELSVFEDSNGTSVHVLPQTRFGSHDYSPTHYLYRNCRYEGYWKNGVPHGQGCLKYPDGREYKGRFEHGIIQGFGEMKIPELPTAPSPLMSSMFFADLSPKKTEKYHHYKGKWRNELPTAPSPLMSSMFFTDLSPKKTEKYHHYKGKWRNGKLHGLAHIVYSNGDTYEGYCANGLPDGHGVLRSSESGGGQQVYVGGWLKGAKNGYGVLSLNKERYLGMWKDDLRHGKGCQITIDGIFHEGIFDKNRFTKGRIVYQANDSDSPASFEGEFEKMGVVSGKGILRLTPQDQIEGLIYGQILTGELKITNATYSHKEICPINNSSLADLQFVE</sequence>
<name>A0AC34R7E6_9BILA</name>
<dbReference type="Proteomes" id="UP000887576">
    <property type="component" value="Unplaced"/>
</dbReference>
<reference evidence="2" key="1">
    <citation type="submission" date="2022-11" db="UniProtKB">
        <authorList>
            <consortium name="WormBaseParasite"/>
        </authorList>
    </citation>
    <scope>IDENTIFICATION</scope>
</reference>
<dbReference type="WBParaSite" id="JU765_v2.g4252.t1">
    <property type="protein sequence ID" value="JU765_v2.g4252.t1"/>
    <property type="gene ID" value="JU765_v2.g4252"/>
</dbReference>
<accession>A0AC34R7E6</accession>
<proteinExistence type="predicted"/>
<evidence type="ECO:0000313" key="1">
    <source>
        <dbReference type="Proteomes" id="UP000887576"/>
    </source>
</evidence>
<evidence type="ECO:0000313" key="2">
    <source>
        <dbReference type="WBParaSite" id="JU765_v2.g4252.t1"/>
    </source>
</evidence>